<sequence>MKKLGAIKDLDAFRASLASDIDVNQTWCGRPVIEYYFTECMRYINRYRNDANCFLQFSMLIEAEADVFPLFQTVYAEYGLKNLMEILYLELEILIITLSGMKKIPDIAFPFAKERMRLKSEVEAWIQNIILTDEKYNE</sequence>
<accession>A0A939BFG8</accession>
<dbReference type="AlphaFoldDB" id="A0A939BFG8"/>
<reference evidence="1" key="1">
    <citation type="submission" date="2020-08" db="EMBL/GenBank/DDBJ databases">
        <authorList>
            <person name="Cejkova D."/>
            <person name="Kubasova T."/>
            <person name="Jahodarova E."/>
            <person name="Rychlik I."/>
        </authorList>
    </citation>
    <scope>NUCLEOTIDE SEQUENCE</scope>
    <source>
        <strain evidence="1">An559</strain>
    </source>
</reference>
<name>A0A939BFG8_9FIRM</name>
<keyword evidence="2" id="KW-1185">Reference proteome</keyword>
<proteinExistence type="predicted"/>
<reference evidence="1" key="2">
    <citation type="journal article" date="2021" name="Sci. Rep.">
        <title>The distribution of antibiotic resistance genes in chicken gut microbiota commensals.</title>
        <authorList>
            <person name="Juricova H."/>
            <person name="Matiasovicova J."/>
            <person name="Kubasova T."/>
            <person name="Cejkova D."/>
            <person name="Rychlik I."/>
        </authorList>
    </citation>
    <scope>NUCLEOTIDE SEQUENCE</scope>
    <source>
        <strain evidence="1">An559</strain>
    </source>
</reference>
<dbReference type="EMBL" id="JACJKY010000027">
    <property type="protein sequence ID" value="MBM6921806.1"/>
    <property type="molecule type" value="Genomic_DNA"/>
</dbReference>
<dbReference type="RefSeq" id="WP_204448107.1">
    <property type="nucleotide sequence ID" value="NZ_JACJKY010000027.1"/>
</dbReference>
<gene>
    <name evidence="1" type="ORF">H6A12_11665</name>
</gene>
<evidence type="ECO:0000313" key="1">
    <source>
        <dbReference type="EMBL" id="MBM6921806.1"/>
    </source>
</evidence>
<protein>
    <submittedName>
        <fullName evidence="1">Uncharacterized protein</fullName>
    </submittedName>
</protein>
<comment type="caution">
    <text evidence="1">The sequence shown here is derived from an EMBL/GenBank/DDBJ whole genome shotgun (WGS) entry which is preliminary data.</text>
</comment>
<organism evidence="1 2">
    <name type="scientific">Merdimmobilis hominis</name>
    <dbReference type="NCBI Taxonomy" id="2897707"/>
    <lineage>
        <taxon>Bacteria</taxon>
        <taxon>Bacillati</taxon>
        <taxon>Bacillota</taxon>
        <taxon>Clostridia</taxon>
        <taxon>Eubacteriales</taxon>
        <taxon>Oscillospiraceae</taxon>
        <taxon>Merdimmobilis</taxon>
    </lineage>
</organism>
<evidence type="ECO:0000313" key="2">
    <source>
        <dbReference type="Proteomes" id="UP000774750"/>
    </source>
</evidence>
<dbReference type="Proteomes" id="UP000774750">
    <property type="component" value="Unassembled WGS sequence"/>
</dbReference>